<evidence type="ECO:0000313" key="8">
    <source>
        <dbReference type="EMBL" id="PSF07503.1"/>
    </source>
</evidence>
<sequence length="333" mass="37801">MPPSDENQDAVDLHLLQGMLDTMSDHVFILRAEGARYRLVYCNPAMDTFMNHSDALLCGRYLDEIVPDPGLCKKISDNYTRVIQAGAPMRYEEDTEGFSTPITIFETTLSPLLGRDGNTTYVCGISRNITARRNAEAALQKTNAILQQQLEENRRLHDQLEQEAIRDPLTNLFNRRYFMESLQRELDRAQRGQYSLTLMMVDLDYFKQLNDQHGHSFGDQVLVEFSQRLAQSMRKEDVVCRWGGEEFLIMMPGLALTDAKCRIMEWQKTHSPMNITGTNKPIEVSFSIGLATAPDHGLLPDDIINAADKALYQAKEKGRNQIRIAGENGRLAP</sequence>
<comment type="caution">
    <text evidence="8">The sequence shown here is derived from an EMBL/GenBank/DDBJ whole genome shotgun (WGS) entry which is preliminary data.</text>
</comment>
<evidence type="ECO:0000313" key="9">
    <source>
        <dbReference type="Proteomes" id="UP000238385"/>
    </source>
</evidence>
<dbReference type="Gene3D" id="3.30.70.270">
    <property type="match status" value="1"/>
</dbReference>
<dbReference type="NCBIfam" id="TIGR00254">
    <property type="entry name" value="GGDEF"/>
    <property type="match status" value="1"/>
</dbReference>
<dbReference type="GO" id="GO:0052621">
    <property type="term" value="F:diguanylate cyclase activity"/>
    <property type="evidence" value="ECO:0007669"/>
    <property type="project" value="UniProtKB-EC"/>
</dbReference>
<dbReference type="PANTHER" id="PTHR45138:SF9">
    <property type="entry name" value="DIGUANYLATE CYCLASE DGCM-RELATED"/>
    <property type="match status" value="1"/>
</dbReference>
<dbReference type="InterPro" id="IPR043128">
    <property type="entry name" value="Rev_trsase/Diguanyl_cyclase"/>
</dbReference>
<dbReference type="EC" id="2.7.7.65" evidence="2"/>
<feature type="coiled-coil region" evidence="5">
    <location>
        <begin position="132"/>
        <end position="166"/>
    </location>
</feature>
<dbReference type="Gene3D" id="3.30.450.20">
    <property type="entry name" value="PAS domain"/>
    <property type="match status" value="1"/>
</dbReference>
<evidence type="ECO:0000256" key="5">
    <source>
        <dbReference type="SAM" id="Coils"/>
    </source>
</evidence>
<dbReference type="PROSITE" id="PS50887">
    <property type="entry name" value="GGDEF"/>
    <property type="match status" value="1"/>
</dbReference>
<evidence type="ECO:0000256" key="1">
    <source>
        <dbReference type="ARBA" id="ARBA00001946"/>
    </source>
</evidence>
<dbReference type="InterPro" id="IPR000160">
    <property type="entry name" value="GGDEF_dom"/>
</dbReference>
<keyword evidence="3" id="KW-0808">Transferase</keyword>
<dbReference type="SMART" id="SM00267">
    <property type="entry name" value="GGDEF"/>
    <property type="match status" value="1"/>
</dbReference>
<reference evidence="8 9" key="1">
    <citation type="submission" date="2018-03" db="EMBL/GenBank/DDBJ databases">
        <title>Marinobacter brunus sp. nov., a marine bacterium of Gamma-proteobacteria isolated from the surface seawater of the South China Sea.</title>
        <authorList>
            <person name="Cheng H."/>
            <person name="Wu Y.-H."/>
            <person name="Xamxidin M."/>
            <person name="Xu X.-W."/>
        </authorList>
    </citation>
    <scope>NUCLEOTIDE SEQUENCE [LARGE SCALE GENOMIC DNA]</scope>
    <source>
        <strain evidence="8 9">JCM 30472</strain>
    </source>
</reference>
<evidence type="ECO:0000256" key="2">
    <source>
        <dbReference type="ARBA" id="ARBA00012528"/>
    </source>
</evidence>
<dbReference type="Pfam" id="PF00990">
    <property type="entry name" value="GGDEF"/>
    <property type="match status" value="1"/>
</dbReference>
<feature type="domain" description="PAC" evidence="6">
    <location>
        <begin position="85"/>
        <end position="141"/>
    </location>
</feature>
<organism evidence="8 9">
    <name type="scientific">Marinobacter halophilus</name>
    <dbReference type="NCBI Taxonomy" id="1323740"/>
    <lineage>
        <taxon>Bacteria</taxon>
        <taxon>Pseudomonadati</taxon>
        <taxon>Pseudomonadota</taxon>
        <taxon>Gammaproteobacteria</taxon>
        <taxon>Pseudomonadales</taxon>
        <taxon>Marinobacteraceae</taxon>
        <taxon>Marinobacter</taxon>
    </lineage>
</organism>
<protein>
    <recommendedName>
        <fullName evidence="2">diguanylate cyclase</fullName>
        <ecNumber evidence="2">2.7.7.65</ecNumber>
    </recommendedName>
</protein>
<dbReference type="SUPFAM" id="SSF55785">
    <property type="entry name" value="PYP-like sensor domain (PAS domain)"/>
    <property type="match status" value="1"/>
</dbReference>
<comment type="cofactor">
    <cofactor evidence="1">
        <name>Mg(2+)</name>
        <dbReference type="ChEBI" id="CHEBI:18420"/>
    </cofactor>
</comment>
<dbReference type="InterPro" id="IPR029787">
    <property type="entry name" value="Nucleotide_cyclase"/>
</dbReference>
<dbReference type="GO" id="GO:0043709">
    <property type="term" value="P:cell adhesion involved in single-species biofilm formation"/>
    <property type="evidence" value="ECO:0007669"/>
    <property type="project" value="TreeGrafter"/>
</dbReference>
<feature type="domain" description="GGDEF" evidence="7">
    <location>
        <begin position="194"/>
        <end position="327"/>
    </location>
</feature>
<dbReference type="PROSITE" id="PS50113">
    <property type="entry name" value="PAC"/>
    <property type="match status" value="1"/>
</dbReference>
<dbReference type="Pfam" id="PF08448">
    <property type="entry name" value="PAS_4"/>
    <property type="match status" value="1"/>
</dbReference>
<evidence type="ECO:0000259" key="6">
    <source>
        <dbReference type="PROSITE" id="PS50113"/>
    </source>
</evidence>
<dbReference type="EMBL" id="PXNN01000016">
    <property type="protein sequence ID" value="PSF07503.1"/>
    <property type="molecule type" value="Genomic_DNA"/>
</dbReference>
<comment type="catalytic activity">
    <reaction evidence="4">
        <text>2 GTP = 3',3'-c-di-GMP + 2 diphosphate</text>
        <dbReference type="Rhea" id="RHEA:24898"/>
        <dbReference type="ChEBI" id="CHEBI:33019"/>
        <dbReference type="ChEBI" id="CHEBI:37565"/>
        <dbReference type="ChEBI" id="CHEBI:58805"/>
        <dbReference type="EC" id="2.7.7.65"/>
    </reaction>
</comment>
<evidence type="ECO:0000259" key="7">
    <source>
        <dbReference type="PROSITE" id="PS50887"/>
    </source>
</evidence>
<dbReference type="InterPro" id="IPR035965">
    <property type="entry name" value="PAS-like_dom_sf"/>
</dbReference>
<dbReference type="RefSeq" id="WP_106672801.1">
    <property type="nucleotide sequence ID" value="NZ_BMFE01000004.1"/>
</dbReference>
<dbReference type="CDD" id="cd01949">
    <property type="entry name" value="GGDEF"/>
    <property type="match status" value="1"/>
</dbReference>
<dbReference type="Proteomes" id="UP000238385">
    <property type="component" value="Unassembled WGS sequence"/>
</dbReference>
<dbReference type="FunFam" id="3.30.70.270:FF:000001">
    <property type="entry name" value="Diguanylate cyclase domain protein"/>
    <property type="match status" value="1"/>
</dbReference>
<evidence type="ECO:0000256" key="3">
    <source>
        <dbReference type="ARBA" id="ARBA00022777"/>
    </source>
</evidence>
<dbReference type="InterPro" id="IPR000700">
    <property type="entry name" value="PAS-assoc_C"/>
</dbReference>
<proteinExistence type="predicted"/>
<dbReference type="GO" id="GO:0005886">
    <property type="term" value="C:plasma membrane"/>
    <property type="evidence" value="ECO:0007669"/>
    <property type="project" value="TreeGrafter"/>
</dbReference>
<keyword evidence="5" id="KW-0175">Coiled coil</keyword>
<dbReference type="GO" id="GO:1902201">
    <property type="term" value="P:negative regulation of bacterial-type flagellum-dependent cell motility"/>
    <property type="evidence" value="ECO:0007669"/>
    <property type="project" value="TreeGrafter"/>
</dbReference>
<accession>A0A2T1KCK6</accession>
<dbReference type="SUPFAM" id="SSF55073">
    <property type="entry name" value="Nucleotide cyclase"/>
    <property type="match status" value="1"/>
</dbReference>
<keyword evidence="3" id="KW-0418">Kinase</keyword>
<dbReference type="PANTHER" id="PTHR45138">
    <property type="entry name" value="REGULATORY COMPONENTS OF SENSORY TRANSDUCTION SYSTEM"/>
    <property type="match status" value="1"/>
</dbReference>
<evidence type="ECO:0000256" key="4">
    <source>
        <dbReference type="ARBA" id="ARBA00034247"/>
    </source>
</evidence>
<dbReference type="OrthoDB" id="9812260at2"/>
<dbReference type="InterPro" id="IPR013656">
    <property type="entry name" value="PAS_4"/>
</dbReference>
<dbReference type="AlphaFoldDB" id="A0A2T1KCK6"/>
<dbReference type="GO" id="GO:0016301">
    <property type="term" value="F:kinase activity"/>
    <property type="evidence" value="ECO:0007669"/>
    <property type="project" value="UniProtKB-KW"/>
</dbReference>
<gene>
    <name evidence="8" type="ORF">C7H08_13730</name>
</gene>
<name>A0A2T1KCK6_9GAMM</name>
<keyword evidence="9" id="KW-1185">Reference proteome</keyword>
<dbReference type="InterPro" id="IPR050469">
    <property type="entry name" value="Diguanylate_Cyclase"/>
</dbReference>